<feature type="signal peptide" evidence="1">
    <location>
        <begin position="1"/>
        <end position="21"/>
    </location>
</feature>
<dbReference type="RefSeq" id="WP_137403144.1">
    <property type="nucleotide sequence ID" value="NZ_BMIU01000007.1"/>
</dbReference>
<sequence>MKNKMYKKIGVLLACIPLLFACEDAVELATPNVASPVLVVVDGSAFPSDSDVAVTAKFMELDKTGILDNAVGIDSIPVRDLEITVWINQTEEVSTLVTDGDGEAALSVSWAALGLEVPGSGDQVRLEFAGTHDNIAFRKYHTVRVE</sequence>
<accession>A0ABQ1UXX9</accession>
<keyword evidence="3" id="KW-1185">Reference proteome</keyword>
<evidence type="ECO:0000256" key="1">
    <source>
        <dbReference type="SAM" id="SignalP"/>
    </source>
</evidence>
<evidence type="ECO:0000313" key="3">
    <source>
        <dbReference type="Proteomes" id="UP000647339"/>
    </source>
</evidence>
<dbReference type="Proteomes" id="UP000647339">
    <property type="component" value="Unassembled WGS sequence"/>
</dbReference>
<evidence type="ECO:0008006" key="4">
    <source>
        <dbReference type="Google" id="ProtNLM"/>
    </source>
</evidence>
<comment type="caution">
    <text evidence="2">The sequence shown here is derived from an EMBL/GenBank/DDBJ whole genome shotgun (WGS) entry which is preliminary data.</text>
</comment>
<keyword evidence="1" id="KW-0732">Signal</keyword>
<gene>
    <name evidence="2" type="ORF">GCM10011339_17550</name>
</gene>
<organism evidence="2 3">
    <name type="scientific">Echinicola rosea</name>
    <dbReference type="NCBI Taxonomy" id="1807691"/>
    <lineage>
        <taxon>Bacteria</taxon>
        <taxon>Pseudomonadati</taxon>
        <taxon>Bacteroidota</taxon>
        <taxon>Cytophagia</taxon>
        <taxon>Cytophagales</taxon>
        <taxon>Cyclobacteriaceae</taxon>
        <taxon>Echinicola</taxon>
    </lineage>
</organism>
<proteinExistence type="predicted"/>
<name>A0ABQ1UXX9_9BACT</name>
<protein>
    <recommendedName>
        <fullName evidence="4">DUF4625 domain-containing protein</fullName>
    </recommendedName>
</protein>
<reference evidence="3" key="1">
    <citation type="journal article" date="2019" name="Int. J. Syst. Evol. Microbiol.">
        <title>The Global Catalogue of Microorganisms (GCM) 10K type strain sequencing project: providing services to taxonomists for standard genome sequencing and annotation.</title>
        <authorList>
            <consortium name="The Broad Institute Genomics Platform"/>
            <consortium name="The Broad Institute Genome Sequencing Center for Infectious Disease"/>
            <person name="Wu L."/>
            <person name="Ma J."/>
        </authorList>
    </citation>
    <scope>NUCLEOTIDE SEQUENCE [LARGE SCALE GENOMIC DNA]</scope>
    <source>
        <strain evidence="3">CGMCC 1.15407</strain>
    </source>
</reference>
<evidence type="ECO:0000313" key="2">
    <source>
        <dbReference type="EMBL" id="GGF29815.1"/>
    </source>
</evidence>
<dbReference type="PROSITE" id="PS51257">
    <property type="entry name" value="PROKAR_LIPOPROTEIN"/>
    <property type="match status" value="1"/>
</dbReference>
<feature type="chain" id="PRO_5045630205" description="DUF4625 domain-containing protein" evidence="1">
    <location>
        <begin position="22"/>
        <end position="146"/>
    </location>
</feature>
<dbReference type="EMBL" id="BMIU01000007">
    <property type="protein sequence ID" value="GGF29815.1"/>
    <property type="molecule type" value="Genomic_DNA"/>
</dbReference>